<dbReference type="Proteomes" id="UP000007947">
    <property type="component" value="Chromosome"/>
</dbReference>
<evidence type="ECO:0000313" key="1">
    <source>
        <dbReference type="EMBL" id="BAK37051.1"/>
    </source>
</evidence>
<dbReference type="SUPFAM" id="SSF53254">
    <property type="entry name" value="Phosphoglycerate mutase-like"/>
    <property type="match status" value="1"/>
</dbReference>
<dbReference type="eggNOG" id="COG0406">
    <property type="taxonomic scope" value="Bacteria"/>
</dbReference>
<dbReference type="HOGENOM" id="CLU_1439585_0_0_11"/>
<dbReference type="STRING" id="1032480.MLP_40370"/>
<organism evidence="1 2">
    <name type="scientific">Microlunatus phosphovorus (strain ATCC 700054 / DSM 10555 / JCM 9379 / NBRC 101784 / NCIMB 13414 / VKM Ac-1990 / NM-1)</name>
    <dbReference type="NCBI Taxonomy" id="1032480"/>
    <lineage>
        <taxon>Bacteria</taxon>
        <taxon>Bacillati</taxon>
        <taxon>Actinomycetota</taxon>
        <taxon>Actinomycetes</taxon>
        <taxon>Propionibacteriales</taxon>
        <taxon>Propionibacteriaceae</taxon>
        <taxon>Microlunatus</taxon>
    </lineage>
</organism>
<proteinExistence type="predicted"/>
<dbReference type="AlphaFoldDB" id="F5XR29"/>
<evidence type="ECO:0000313" key="2">
    <source>
        <dbReference type="Proteomes" id="UP000007947"/>
    </source>
</evidence>
<keyword evidence="2" id="KW-1185">Reference proteome</keyword>
<gene>
    <name evidence="1" type="ordered locus">MLP_40370</name>
</gene>
<dbReference type="EMBL" id="AP012204">
    <property type="protein sequence ID" value="BAK37051.1"/>
    <property type="molecule type" value="Genomic_DNA"/>
</dbReference>
<dbReference type="Gene3D" id="3.40.50.1240">
    <property type="entry name" value="Phosphoglycerate mutase-like"/>
    <property type="match status" value="1"/>
</dbReference>
<dbReference type="InterPro" id="IPR013078">
    <property type="entry name" value="His_Pase_superF_clade-1"/>
</dbReference>
<reference evidence="1 2" key="1">
    <citation type="submission" date="2011-05" db="EMBL/GenBank/DDBJ databases">
        <title>Whole genome sequence of Microlunatus phosphovorus NM-1.</title>
        <authorList>
            <person name="Hosoyama A."/>
            <person name="Sasaki K."/>
            <person name="Harada T."/>
            <person name="Igarashi R."/>
            <person name="Kawakoshi A."/>
            <person name="Sasagawa M."/>
            <person name="Fukada J."/>
            <person name="Nakamura S."/>
            <person name="Katano Y."/>
            <person name="Hanada S."/>
            <person name="Kamagata Y."/>
            <person name="Nakamura N."/>
            <person name="Yamazaki S."/>
            <person name="Fujita N."/>
        </authorList>
    </citation>
    <scope>NUCLEOTIDE SEQUENCE [LARGE SCALE GENOMIC DNA]</scope>
    <source>
        <strain evidence="2">ATCC 700054 / DSM 10555 / JCM 9379 / NBRC 101784 / NCIMB 13414 / VKM Ac-1990 / NM-1</strain>
    </source>
</reference>
<sequence>MGQVLLHLVRHGRPQIQPGRAASTWPLDPSANTEEMHRLGSLLEDRAPTAAWFSSDEPKAVATARLLTTGPVRVLPTLREAHRSDWFETHEEFRAVVLDAFSRPDRPARPGWEPLDQTRRRISEAVVQLVGQESDDLVLVGHGTAWTLLISEITGREPDLNAWTRLRTPDLCILDLGTQTISHRWGRL</sequence>
<evidence type="ECO:0008006" key="3">
    <source>
        <dbReference type="Google" id="ProtNLM"/>
    </source>
</evidence>
<dbReference type="OrthoDB" id="3781049at2"/>
<protein>
    <recommendedName>
        <fullName evidence="3">Phosphoglycerate mutase family protein</fullName>
    </recommendedName>
</protein>
<dbReference type="KEGG" id="mph:MLP_40370"/>
<name>F5XR29_MICPN</name>
<dbReference type="Pfam" id="PF00300">
    <property type="entry name" value="His_Phos_1"/>
    <property type="match status" value="1"/>
</dbReference>
<dbReference type="InterPro" id="IPR029033">
    <property type="entry name" value="His_PPase_superfam"/>
</dbReference>
<accession>F5XR29</accession>